<dbReference type="PROSITE" id="PS51898">
    <property type="entry name" value="TYR_RECOMBINASE"/>
    <property type="match status" value="1"/>
</dbReference>
<dbReference type="PANTHER" id="PTHR30349">
    <property type="entry name" value="PHAGE INTEGRASE-RELATED"/>
    <property type="match status" value="1"/>
</dbReference>
<protein>
    <submittedName>
        <fullName evidence="5">Tyrosine recombinase</fullName>
    </submittedName>
</protein>
<dbReference type="GO" id="GO:0015074">
    <property type="term" value="P:DNA integration"/>
    <property type="evidence" value="ECO:0007669"/>
    <property type="project" value="InterPro"/>
</dbReference>
<dbReference type="Gene3D" id="1.10.150.130">
    <property type="match status" value="1"/>
</dbReference>
<dbReference type="GO" id="GO:0006310">
    <property type="term" value="P:DNA recombination"/>
    <property type="evidence" value="ECO:0007669"/>
    <property type="project" value="UniProtKB-KW"/>
</dbReference>
<feature type="domain" description="Tyr recombinase" evidence="3">
    <location>
        <begin position="132"/>
        <end position="317"/>
    </location>
</feature>
<dbReference type="PROSITE" id="PS51900">
    <property type="entry name" value="CB"/>
    <property type="match status" value="1"/>
</dbReference>
<evidence type="ECO:0000313" key="5">
    <source>
        <dbReference type="EMBL" id="VAW59633.1"/>
    </source>
</evidence>
<dbReference type="AlphaFoldDB" id="A0A3B0X5H4"/>
<keyword evidence="2" id="KW-0233">DNA recombination</keyword>
<reference evidence="5" key="1">
    <citation type="submission" date="2018-06" db="EMBL/GenBank/DDBJ databases">
        <authorList>
            <person name="Zhirakovskaya E."/>
        </authorList>
    </citation>
    <scope>NUCLEOTIDE SEQUENCE</scope>
</reference>
<dbReference type="Pfam" id="PF00589">
    <property type="entry name" value="Phage_integrase"/>
    <property type="match status" value="1"/>
</dbReference>
<evidence type="ECO:0000259" key="3">
    <source>
        <dbReference type="PROSITE" id="PS51898"/>
    </source>
</evidence>
<dbReference type="InterPro" id="IPR010998">
    <property type="entry name" value="Integrase_recombinase_N"/>
</dbReference>
<accession>A0A3B0X5H4</accession>
<evidence type="ECO:0000259" key="4">
    <source>
        <dbReference type="PROSITE" id="PS51900"/>
    </source>
</evidence>
<dbReference type="SUPFAM" id="SSF56349">
    <property type="entry name" value="DNA breaking-rejoining enzymes"/>
    <property type="match status" value="1"/>
</dbReference>
<organism evidence="5">
    <name type="scientific">hydrothermal vent metagenome</name>
    <dbReference type="NCBI Taxonomy" id="652676"/>
    <lineage>
        <taxon>unclassified sequences</taxon>
        <taxon>metagenomes</taxon>
        <taxon>ecological metagenomes</taxon>
    </lineage>
</organism>
<proteinExistence type="predicted"/>
<keyword evidence="1" id="KW-0238">DNA-binding</keyword>
<dbReference type="EMBL" id="UOFG01000089">
    <property type="protein sequence ID" value="VAW59633.1"/>
    <property type="molecule type" value="Genomic_DNA"/>
</dbReference>
<dbReference type="InterPro" id="IPR011010">
    <property type="entry name" value="DNA_brk_join_enz"/>
</dbReference>
<gene>
    <name evidence="5" type="ORF">MNBD_GAMMA11-2261</name>
</gene>
<dbReference type="Gene3D" id="1.10.443.10">
    <property type="entry name" value="Intergrase catalytic core"/>
    <property type="match status" value="1"/>
</dbReference>
<dbReference type="PANTHER" id="PTHR30349:SF81">
    <property type="entry name" value="TYROSINE RECOMBINASE XERC"/>
    <property type="match status" value="1"/>
</dbReference>
<dbReference type="InterPro" id="IPR002104">
    <property type="entry name" value="Integrase_catalytic"/>
</dbReference>
<dbReference type="InterPro" id="IPR044068">
    <property type="entry name" value="CB"/>
</dbReference>
<dbReference type="GO" id="GO:0003677">
    <property type="term" value="F:DNA binding"/>
    <property type="evidence" value="ECO:0007669"/>
    <property type="project" value="UniProtKB-KW"/>
</dbReference>
<sequence length="376" mass="43602">MSYENLPEQFPHISNMADQHGMYQMVQNYLQYMDIKNYAQTTRQSREFYLYTLLEWSGQRGLIRPSEITKPILERFQRYLYHYRKKDGDPLTFRSQYNRLVAVRAWFKWLAKENHILYNPASEIELPKLEKRLPKVILSESEAERVLNMVEVDKVMGLRDRAILEVLYSTGIRRMEVINLLVQDVDQERGTLFVRQGKGRTDRMIPIGERALLWIDKYLDETRSELACGNDEGRLFLSRYGEAISPNGLSALVRNYIDKANIGKRGSCHLFRHTMATLMLENGADIRFIQAMLGHVKLDTTQIYTQVSIKKLKEVHTLTHPAKAKRTKSVDWDEGSSCASMHPLHTGHPDHKPAATVEDLMDALEAEAQIVEEQTD</sequence>
<dbReference type="InterPro" id="IPR013762">
    <property type="entry name" value="Integrase-like_cat_sf"/>
</dbReference>
<dbReference type="InterPro" id="IPR050090">
    <property type="entry name" value="Tyrosine_recombinase_XerCD"/>
</dbReference>
<dbReference type="NCBIfam" id="NF002331">
    <property type="entry name" value="PRK01287.1"/>
    <property type="match status" value="1"/>
</dbReference>
<feature type="domain" description="Core-binding (CB)" evidence="4">
    <location>
        <begin position="20"/>
        <end position="111"/>
    </location>
</feature>
<name>A0A3B0X5H4_9ZZZZ</name>
<evidence type="ECO:0000256" key="2">
    <source>
        <dbReference type="ARBA" id="ARBA00023172"/>
    </source>
</evidence>
<evidence type="ECO:0000256" key="1">
    <source>
        <dbReference type="ARBA" id="ARBA00023125"/>
    </source>
</evidence>